<evidence type="ECO:0000256" key="4">
    <source>
        <dbReference type="SAM" id="MobiDB-lite"/>
    </source>
</evidence>
<dbReference type="PANTHER" id="PTHR43015">
    <property type="entry name" value="D-RIBITOL-5-PHOSPHATE CYTIDYLYLTRANSFERASE"/>
    <property type="match status" value="1"/>
</dbReference>
<reference evidence="5" key="1">
    <citation type="submission" date="2023-10" db="EMBL/GenBank/DDBJ databases">
        <title>Genome assemblies of two species of porcelain crab, Petrolisthes cinctipes and Petrolisthes manimaculis (Anomura: Porcellanidae).</title>
        <authorList>
            <person name="Angst P."/>
        </authorList>
    </citation>
    <scope>NUCLEOTIDE SEQUENCE</scope>
    <source>
        <strain evidence="5">PB745_01</strain>
        <tissue evidence="5">Gill</tissue>
    </source>
</reference>
<gene>
    <name evidence="5" type="ORF">Pcinc_006057</name>
</gene>
<dbReference type="GO" id="GO:0005829">
    <property type="term" value="C:cytosol"/>
    <property type="evidence" value="ECO:0007669"/>
    <property type="project" value="TreeGrafter"/>
</dbReference>
<dbReference type="SUPFAM" id="SSF53448">
    <property type="entry name" value="Nucleotide-diphospho-sugar transferases"/>
    <property type="match status" value="1"/>
</dbReference>
<comment type="caution">
    <text evidence="5">The sequence shown here is derived from an EMBL/GenBank/DDBJ whole genome shotgun (WGS) entry which is preliminary data.</text>
</comment>
<dbReference type="AlphaFoldDB" id="A0AAE1GDR8"/>
<keyword evidence="6" id="KW-1185">Reference proteome</keyword>
<evidence type="ECO:0000256" key="3">
    <source>
        <dbReference type="ARBA" id="ARBA00022695"/>
    </source>
</evidence>
<dbReference type="InterPro" id="IPR018294">
    <property type="entry name" value="ISPD_synthase_CS"/>
</dbReference>
<feature type="region of interest" description="Disordered" evidence="4">
    <location>
        <begin position="222"/>
        <end position="290"/>
    </location>
</feature>
<dbReference type="EMBL" id="JAWQEG010000452">
    <property type="protein sequence ID" value="KAK3889982.1"/>
    <property type="molecule type" value="Genomic_DNA"/>
</dbReference>
<dbReference type="PANTHER" id="PTHR43015:SF1">
    <property type="entry name" value="D-RIBITOL-5-PHOSPHATE CYTIDYLYLTRANSFERASE"/>
    <property type="match status" value="1"/>
</dbReference>
<evidence type="ECO:0000313" key="5">
    <source>
        <dbReference type="EMBL" id="KAK3889982.1"/>
    </source>
</evidence>
<keyword evidence="3" id="KW-0548">Nucleotidyltransferase</keyword>
<proteinExistence type="inferred from homology"/>
<keyword evidence="2" id="KW-0808">Transferase</keyword>
<dbReference type="Proteomes" id="UP001286313">
    <property type="component" value="Unassembled WGS sequence"/>
</dbReference>
<dbReference type="GO" id="GO:0035269">
    <property type="term" value="P:protein O-linked glycosylation via mannose"/>
    <property type="evidence" value="ECO:0007669"/>
    <property type="project" value="TreeGrafter"/>
</dbReference>
<evidence type="ECO:0008006" key="7">
    <source>
        <dbReference type="Google" id="ProtNLM"/>
    </source>
</evidence>
<accession>A0AAE1GDR8</accession>
<dbReference type="GO" id="GO:0047349">
    <property type="term" value="F:D-ribitol-5-phosphate cytidylyltransferase activity"/>
    <property type="evidence" value="ECO:0007669"/>
    <property type="project" value="TreeGrafter"/>
</dbReference>
<dbReference type="GO" id="GO:0008299">
    <property type="term" value="P:isoprenoid biosynthetic process"/>
    <property type="evidence" value="ECO:0007669"/>
    <property type="project" value="InterPro"/>
</dbReference>
<organism evidence="5 6">
    <name type="scientific">Petrolisthes cinctipes</name>
    <name type="common">Flat porcelain crab</name>
    <dbReference type="NCBI Taxonomy" id="88211"/>
    <lineage>
        <taxon>Eukaryota</taxon>
        <taxon>Metazoa</taxon>
        <taxon>Ecdysozoa</taxon>
        <taxon>Arthropoda</taxon>
        <taxon>Crustacea</taxon>
        <taxon>Multicrustacea</taxon>
        <taxon>Malacostraca</taxon>
        <taxon>Eumalacostraca</taxon>
        <taxon>Eucarida</taxon>
        <taxon>Decapoda</taxon>
        <taxon>Pleocyemata</taxon>
        <taxon>Anomura</taxon>
        <taxon>Galatheoidea</taxon>
        <taxon>Porcellanidae</taxon>
        <taxon>Petrolisthes</taxon>
    </lineage>
</organism>
<dbReference type="PROSITE" id="PS01295">
    <property type="entry name" value="ISPD"/>
    <property type="match status" value="1"/>
</dbReference>
<protein>
    <recommendedName>
        <fullName evidence="7">2-C-methyl-D-erythritol 4-phosphate cytidylyltransferase</fullName>
    </recommendedName>
</protein>
<comment type="similarity">
    <text evidence="1">Belongs to the IspD/TarI cytidylyltransferase family. IspD subfamily.</text>
</comment>
<dbReference type="Gene3D" id="3.90.550.10">
    <property type="entry name" value="Spore Coat Polysaccharide Biosynthesis Protein SpsA, Chain A"/>
    <property type="match status" value="1"/>
</dbReference>
<dbReference type="InterPro" id="IPR029044">
    <property type="entry name" value="Nucleotide-diphossugar_trans"/>
</dbReference>
<name>A0AAE1GDR8_PETCI</name>
<dbReference type="InterPro" id="IPR034683">
    <property type="entry name" value="IspD/TarI"/>
</dbReference>
<sequence length="290" mass="32882">MVCGKPLILHSLLIFEKVFWIRRIVVVADDVQRMRSVITKAALTKVFVIQGGASRHRSIRSGVEALTTLGSPLPNIVLVHDAVRPIIPYTILAKVAVNAEIHGASGVVRPLVSTVVRPDSKGFLSESLIRSQYANSEMPQAFSFSVLRDAYMRCSEDELDHGTECLALVLREGIRAKLVPGSPLLWKVTEEKDLVLARSILPKHSRSIIVLCRSVTKSVCAEEEKKEESEKKGEEEREKKGEEEEEREKKGGGREEGEGRREREEFERKERRERERGEKEERWTHTHTPK</sequence>
<evidence type="ECO:0000313" key="6">
    <source>
        <dbReference type="Proteomes" id="UP001286313"/>
    </source>
</evidence>
<feature type="compositionally biased region" description="Basic and acidic residues" evidence="4">
    <location>
        <begin position="222"/>
        <end position="284"/>
    </location>
</feature>
<dbReference type="Pfam" id="PF01128">
    <property type="entry name" value="IspD"/>
    <property type="match status" value="1"/>
</dbReference>
<evidence type="ECO:0000256" key="2">
    <source>
        <dbReference type="ARBA" id="ARBA00022679"/>
    </source>
</evidence>
<evidence type="ECO:0000256" key="1">
    <source>
        <dbReference type="ARBA" id="ARBA00009789"/>
    </source>
</evidence>